<evidence type="ECO:0000256" key="8">
    <source>
        <dbReference type="SAM" id="Phobius"/>
    </source>
</evidence>
<dbReference type="Pfam" id="PF02518">
    <property type="entry name" value="HATPase_c"/>
    <property type="match status" value="1"/>
</dbReference>
<comment type="catalytic activity">
    <reaction evidence="1">
        <text>ATP + protein L-histidine = ADP + protein N-phospho-L-histidine.</text>
        <dbReference type="EC" id="2.7.13.3"/>
    </reaction>
</comment>
<dbReference type="Gene3D" id="3.30.565.10">
    <property type="entry name" value="Histidine kinase-like ATPase, C-terminal domain"/>
    <property type="match status" value="1"/>
</dbReference>
<keyword evidence="8" id="KW-0472">Membrane</keyword>
<dbReference type="FunFam" id="3.30.565.10:FF:000006">
    <property type="entry name" value="Sensor histidine kinase WalK"/>
    <property type="match status" value="1"/>
</dbReference>
<dbReference type="SMART" id="SM00387">
    <property type="entry name" value="HATPase_c"/>
    <property type="match status" value="1"/>
</dbReference>
<keyword evidence="6 10" id="KW-0418">Kinase</keyword>
<evidence type="ECO:0000256" key="1">
    <source>
        <dbReference type="ARBA" id="ARBA00000085"/>
    </source>
</evidence>
<evidence type="ECO:0000256" key="5">
    <source>
        <dbReference type="ARBA" id="ARBA00022679"/>
    </source>
</evidence>
<keyword evidence="4" id="KW-0597">Phosphoprotein</keyword>
<dbReference type="PRINTS" id="PR00344">
    <property type="entry name" value="BCTRLSENSOR"/>
</dbReference>
<keyword evidence="8" id="KW-1133">Transmembrane helix</keyword>
<sequence length="435" mass="47730">MLKKLRLRLTLLATVLTGGVLLIMTLIALSISEKGLQTSSENAFQSNLNSIIVKLQNDQVVANSWLAQMESSEELIISISDSDSPLQFRGSWSPRTDRAILIERAQEAGKSAGIDVHIPPFSVLEASSVTVSIKGDNGDNYLGAVAVIPSHGGWQGLTLLKDMSALSWSLTVQRLSFGALVLLGIVLLWFLCWYFTGKALRPIQENARRQNEFIAAASHELRSPLTVIRTSASALNPGESQSPQLIANIEKECARMARLIDDLLILAGSDAKTWSIRTETVDLDTLLLETAELFYPLAQQKGMALCLRVPDETLPLIHGDEQRLKQILTILLDNAFSYTPANGTVTLKAETEGKLVEISVSDTGPGIPSKHLTHIFDRFYRGDASRKDKNHFGLGLSIAWELAALHQGKLYVKQTDSTGTTFTLRLPAPYRKAEK</sequence>
<dbReference type="GO" id="GO:0016020">
    <property type="term" value="C:membrane"/>
    <property type="evidence" value="ECO:0007669"/>
    <property type="project" value="UniProtKB-SubCell"/>
</dbReference>
<evidence type="ECO:0000256" key="6">
    <source>
        <dbReference type="ARBA" id="ARBA00022777"/>
    </source>
</evidence>
<dbReference type="EC" id="2.7.13.3" evidence="3"/>
<evidence type="ECO:0000256" key="3">
    <source>
        <dbReference type="ARBA" id="ARBA00012438"/>
    </source>
</evidence>
<dbReference type="SMART" id="SM00388">
    <property type="entry name" value="HisKA"/>
    <property type="match status" value="1"/>
</dbReference>
<protein>
    <recommendedName>
        <fullName evidence="3">histidine kinase</fullName>
        <ecNumber evidence="3">2.7.13.3</ecNumber>
    </recommendedName>
</protein>
<evidence type="ECO:0000313" key="11">
    <source>
        <dbReference type="Proteomes" id="UP000610760"/>
    </source>
</evidence>
<evidence type="ECO:0000259" key="9">
    <source>
        <dbReference type="PROSITE" id="PS50109"/>
    </source>
</evidence>
<keyword evidence="11" id="KW-1185">Reference proteome</keyword>
<dbReference type="InterPro" id="IPR036890">
    <property type="entry name" value="HATPase_C_sf"/>
</dbReference>
<dbReference type="EMBL" id="JACRSV010000002">
    <property type="protein sequence ID" value="MBC8559761.1"/>
    <property type="molecule type" value="Genomic_DNA"/>
</dbReference>
<evidence type="ECO:0000256" key="7">
    <source>
        <dbReference type="ARBA" id="ARBA00023012"/>
    </source>
</evidence>
<dbReference type="Pfam" id="PF00512">
    <property type="entry name" value="HisKA"/>
    <property type="match status" value="1"/>
</dbReference>
<dbReference type="Proteomes" id="UP000610760">
    <property type="component" value="Unassembled WGS sequence"/>
</dbReference>
<dbReference type="PANTHER" id="PTHR43711:SF1">
    <property type="entry name" value="HISTIDINE KINASE 1"/>
    <property type="match status" value="1"/>
</dbReference>
<dbReference type="PANTHER" id="PTHR43711">
    <property type="entry name" value="TWO-COMPONENT HISTIDINE KINASE"/>
    <property type="match status" value="1"/>
</dbReference>
<dbReference type="GO" id="GO:0000155">
    <property type="term" value="F:phosphorelay sensor kinase activity"/>
    <property type="evidence" value="ECO:0007669"/>
    <property type="project" value="InterPro"/>
</dbReference>
<reference evidence="10" key="1">
    <citation type="submission" date="2020-08" db="EMBL/GenBank/DDBJ databases">
        <title>Genome public.</title>
        <authorList>
            <person name="Liu C."/>
            <person name="Sun Q."/>
        </authorList>
    </citation>
    <scope>NUCLEOTIDE SEQUENCE</scope>
    <source>
        <strain evidence="10">NSJ-33</strain>
    </source>
</reference>
<evidence type="ECO:0000313" key="10">
    <source>
        <dbReference type="EMBL" id="MBC8559761.1"/>
    </source>
</evidence>
<dbReference type="InterPro" id="IPR050736">
    <property type="entry name" value="Sensor_HK_Regulatory"/>
</dbReference>
<evidence type="ECO:0000256" key="4">
    <source>
        <dbReference type="ARBA" id="ARBA00022553"/>
    </source>
</evidence>
<dbReference type="InterPro" id="IPR003594">
    <property type="entry name" value="HATPase_dom"/>
</dbReference>
<dbReference type="SUPFAM" id="SSF47384">
    <property type="entry name" value="Homodimeric domain of signal transducing histidine kinase"/>
    <property type="match status" value="1"/>
</dbReference>
<organism evidence="10 11">
    <name type="scientific">Fumia xinanensis</name>
    <dbReference type="NCBI Taxonomy" id="2763659"/>
    <lineage>
        <taxon>Bacteria</taxon>
        <taxon>Bacillati</taxon>
        <taxon>Bacillota</taxon>
        <taxon>Clostridia</taxon>
        <taxon>Eubacteriales</taxon>
        <taxon>Oscillospiraceae</taxon>
        <taxon>Fumia</taxon>
    </lineage>
</organism>
<dbReference type="InterPro" id="IPR004358">
    <property type="entry name" value="Sig_transdc_His_kin-like_C"/>
</dbReference>
<dbReference type="CDD" id="cd00082">
    <property type="entry name" value="HisKA"/>
    <property type="match status" value="1"/>
</dbReference>
<dbReference type="AlphaFoldDB" id="A0A926E1U9"/>
<dbReference type="InterPro" id="IPR036097">
    <property type="entry name" value="HisK_dim/P_sf"/>
</dbReference>
<dbReference type="PROSITE" id="PS50109">
    <property type="entry name" value="HIS_KIN"/>
    <property type="match status" value="1"/>
</dbReference>
<comment type="caution">
    <text evidence="10">The sequence shown here is derived from an EMBL/GenBank/DDBJ whole genome shotgun (WGS) entry which is preliminary data.</text>
</comment>
<dbReference type="InterPro" id="IPR003661">
    <property type="entry name" value="HisK_dim/P_dom"/>
</dbReference>
<feature type="domain" description="Histidine kinase" evidence="9">
    <location>
        <begin position="216"/>
        <end position="430"/>
    </location>
</feature>
<dbReference type="RefSeq" id="WP_249294748.1">
    <property type="nucleotide sequence ID" value="NZ_JACRSV010000002.1"/>
</dbReference>
<dbReference type="Gene3D" id="1.10.287.130">
    <property type="match status" value="1"/>
</dbReference>
<proteinExistence type="predicted"/>
<evidence type="ECO:0000256" key="2">
    <source>
        <dbReference type="ARBA" id="ARBA00004370"/>
    </source>
</evidence>
<keyword evidence="7" id="KW-0902">Two-component regulatory system</keyword>
<keyword evidence="8" id="KW-0812">Transmembrane</keyword>
<accession>A0A926E1U9</accession>
<keyword evidence="5" id="KW-0808">Transferase</keyword>
<feature type="transmembrane region" description="Helical" evidence="8">
    <location>
        <begin position="175"/>
        <end position="195"/>
    </location>
</feature>
<name>A0A926E1U9_9FIRM</name>
<gene>
    <name evidence="10" type="ORF">H8710_06720</name>
</gene>
<dbReference type="InterPro" id="IPR005467">
    <property type="entry name" value="His_kinase_dom"/>
</dbReference>
<dbReference type="SUPFAM" id="SSF55874">
    <property type="entry name" value="ATPase domain of HSP90 chaperone/DNA topoisomerase II/histidine kinase"/>
    <property type="match status" value="1"/>
</dbReference>
<dbReference type="CDD" id="cd00075">
    <property type="entry name" value="HATPase"/>
    <property type="match status" value="1"/>
</dbReference>
<comment type="subcellular location">
    <subcellularLocation>
        <location evidence="2">Membrane</location>
    </subcellularLocation>
</comment>